<dbReference type="Proteomes" id="UP000249645">
    <property type="component" value="Unassembled WGS sequence"/>
</dbReference>
<organism evidence="2 3">
    <name type="scientific">Pseudopedobacter saltans</name>
    <dbReference type="NCBI Taxonomy" id="151895"/>
    <lineage>
        <taxon>Bacteria</taxon>
        <taxon>Pseudomonadati</taxon>
        <taxon>Bacteroidota</taxon>
        <taxon>Sphingobacteriia</taxon>
        <taxon>Sphingobacteriales</taxon>
        <taxon>Sphingobacteriaceae</taxon>
        <taxon>Pseudopedobacter</taxon>
    </lineage>
</organism>
<accession>A0A2W5F8R2</accession>
<feature type="signal peptide" evidence="1">
    <location>
        <begin position="1"/>
        <end position="33"/>
    </location>
</feature>
<name>A0A2W5F8R2_9SPHI</name>
<protein>
    <submittedName>
        <fullName evidence="2">Polymerase</fullName>
    </submittedName>
</protein>
<comment type="caution">
    <text evidence="2">The sequence shown here is derived from an EMBL/GenBank/DDBJ whole genome shotgun (WGS) entry which is preliminary data.</text>
</comment>
<reference evidence="2 3" key="1">
    <citation type="submission" date="2017-11" db="EMBL/GenBank/DDBJ databases">
        <title>Infants hospitalized years apart are colonized by the same room-sourced microbial strains.</title>
        <authorList>
            <person name="Brooks B."/>
            <person name="Olm M.R."/>
            <person name="Firek B.A."/>
            <person name="Baker R."/>
            <person name="Thomas B.C."/>
            <person name="Morowitz M.J."/>
            <person name="Banfield J.F."/>
        </authorList>
    </citation>
    <scope>NUCLEOTIDE SEQUENCE [LARGE SCALE GENOMIC DNA]</scope>
    <source>
        <strain evidence="2">S2_009_000_R2_76</strain>
    </source>
</reference>
<evidence type="ECO:0000256" key="1">
    <source>
        <dbReference type="SAM" id="SignalP"/>
    </source>
</evidence>
<gene>
    <name evidence="2" type="ORF">DI598_06170</name>
</gene>
<dbReference type="AlphaFoldDB" id="A0A2W5F8R2"/>
<dbReference type="EMBL" id="QFOI01000078">
    <property type="protein sequence ID" value="PZP50177.1"/>
    <property type="molecule type" value="Genomic_DNA"/>
</dbReference>
<dbReference type="Gene3D" id="2.40.160.50">
    <property type="entry name" value="membrane protein fhac: a member of the omp85/tpsb transporter family"/>
    <property type="match status" value="1"/>
</dbReference>
<proteinExistence type="predicted"/>
<feature type="chain" id="PRO_5016035417" evidence="1">
    <location>
        <begin position="34"/>
        <end position="392"/>
    </location>
</feature>
<evidence type="ECO:0000313" key="2">
    <source>
        <dbReference type="EMBL" id="PZP50177.1"/>
    </source>
</evidence>
<sequence>MFLRGMHKISLYKKGRAVSLLLLFFSISGKSDAQIDFVKKVLHKYLSNEKDTTRKPSFIPLPNLSYAQETGLKVGVTGLYSFYTDRKDPNIKNSTIEASISYTEKKQTSTKLLTEIWTKNNDYRLYGELRYQNFPYNFYGIGANTLKADKNLINEKRFRFMAAADKRIFGKYYLGFITEFEHFKYEDKEPGGFFEKSNLVGKGGGKYISLGIEQFVDNRNTNTYTTKGQFAKLTLNYVPDFFGGDNYNGGIVQFNYRYFQPLNNKFTLGLNGIFNSLTSHDAPFYLLQRLGSDQIMRGYYQGRYNDRNYTAAQAELRYRFVPRFGIVAFGGVGSVYGISDFSGNLKPNYGGGLRYFFDLERSLSVRIDYGWGEKVPGEKRQGGVYFSLGEAF</sequence>
<keyword evidence="1" id="KW-0732">Signal</keyword>
<evidence type="ECO:0000313" key="3">
    <source>
        <dbReference type="Proteomes" id="UP000249645"/>
    </source>
</evidence>